<evidence type="ECO:0000256" key="7">
    <source>
        <dbReference type="ARBA" id="ARBA00023173"/>
    </source>
</evidence>
<accession>A0A841I3G8</accession>
<keyword evidence="4 10" id="KW-1133">Transmembrane helix</keyword>
<feature type="transmembrane region" description="Helical" evidence="10">
    <location>
        <begin position="241"/>
        <end position="264"/>
    </location>
</feature>
<comment type="subcellular location">
    <subcellularLocation>
        <location evidence="1">Membrane</location>
        <topology evidence="1">Multi-pass membrane protein</topology>
    </subcellularLocation>
</comment>
<dbReference type="SUPFAM" id="SSF116726">
    <property type="entry name" value="TrkA C-terminal domain-like"/>
    <property type="match status" value="1"/>
</dbReference>
<dbReference type="GO" id="GO:0006813">
    <property type="term" value="P:potassium ion transport"/>
    <property type="evidence" value="ECO:0007669"/>
    <property type="project" value="InterPro"/>
</dbReference>
<evidence type="ECO:0000256" key="6">
    <source>
        <dbReference type="ARBA" id="ARBA00023136"/>
    </source>
</evidence>
<dbReference type="CDD" id="cd00400">
    <property type="entry name" value="Voltage_gated_ClC"/>
    <property type="match status" value="1"/>
</dbReference>
<feature type="transmembrane region" description="Helical" evidence="10">
    <location>
        <begin position="208"/>
        <end position="229"/>
    </location>
</feature>
<keyword evidence="2" id="KW-0813">Transport</keyword>
<dbReference type="PANTHER" id="PTHR43427:SF6">
    <property type="entry name" value="CHLORIDE CHANNEL PROTEIN CLC-E"/>
    <property type="match status" value="1"/>
</dbReference>
<evidence type="ECO:0000256" key="5">
    <source>
        <dbReference type="ARBA" id="ARBA00023065"/>
    </source>
</evidence>
<evidence type="ECO:0000256" key="10">
    <source>
        <dbReference type="SAM" id="Phobius"/>
    </source>
</evidence>
<dbReference type="PROSITE" id="PS51202">
    <property type="entry name" value="RCK_C"/>
    <property type="match status" value="1"/>
</dbReference>
<keyword evidence="6 10" id="KW-0472">Membrane</keyword>
<dbReference type="Gene3D" id="3.30.70.1450">
    <property type="entry name" value="Regulator of K+ conductance, C-terminal domain"/>
    <property type="match status" value="1"/>
</dbReference>
<feature type="transmembrane region" description="Helical" evidence="10">
    <location>
        <begin position="168"/>
        <end position="196"/>
    </location>
</feature>
<dbReference type="SUPFAM" id="SSF81340">
    <property type="entry name" value="Clc chloride channel"/>
    <property type="match status" value="1"/>
</dbReference>
<evidence type="ECO:0000259" key="11">
    <source>
        <dbReference type="PROSITE" id="PS51202"/>
    </source>
</evidence>
<dbReference type="GO" id="GO:0034707">
    <property type="term" value="C:chloride channel complex"/>
    <property type="evidence" value="ECO:0007669"/>
    <property type="project" value="UniProtKB-KW"/>
</dbReference>
<protein>
    <submittedName>
        <fullName evidence="12">H+/Cl- antiporter ClcA</fullName>
    </submittedName>
</protein>
<evidence type="ECO:0000256" key="1">
    <source>
        <dbReference type="ARBA" id="ARBA00004141"/>
    </source>
</evidence>
<evidence type="ECO:0000313" key="13">
    <source>
        <dbReference type="Proteomes" id="UP000569951"/>
    </source>
</evidence>
<dbReference type="InterPro" id="IPR001807">
    <property type="entry name" value="ClC"/>
</dbReference>
<keyword evidence="8" id="KW-0868">Chloride</keyword>
<dbReference type="GO" id="GO:0005254">
    <property type="term" value="F:chloride channel activity"/>
    <property type="evidence" value="ECO:0007669"/>
    <property type="project" value="UniProtKB-KW"/>
</dbReference>
<gene>
    <name evidence="12" type="ORF">HNR42_001899</name>
</gene>
<feature type="transmembrane region" description="Helical" evidence="10">
    <location>
        <begin position="285"/>
        <end position="305"/>
    </location>
</feature>
<dbReference type="PRINTS" id="PR00762">
    <property type="entry name" value="CLCHANNEL"/>
</dbReference>
<dbReference type="RefSeq" id="WP_183986910.1">
    <property type="nucleotide sequence ID" value="NZ_JACHHG010000006.1"/>
</dbReference>
<dbReference type="InterPro" id="IPR050368">
    <property type="entry name" value="ClC-type_chloride_channel"/>
</dbReference>
<evidence type="ECO:0000256" key="4">
    <source>
        <dbReference type="ARBA" id="ARBA00022989"/>
    </source>
</evidence>
<feature type="transmembrane region" description="Helical" evidence="10">
    <location>
        <begin position="374"/>
        <end position="392"/>
    </location>
</feature>
<name>A0A841I3G8_9DEIO</name>
<dbReference type="InterPro" id="IPR036721">
    <property type="entry name" value="RCK_C_sf"/>
</dbReference>
<dbReference type="GO" id="GO:0008324">
    <property type="term" value="F:monoatomic cation transmembrane transporter activity"/>
    <property type="evidence" value="ECO:0007669"/>
    <property type="project" value="InterPro"/>
</dbReference>
<feature type="transmembrane region" description="Helical" evidence="10">
    <location>
        <begin position="412"/>
        <end position="433"/>
    </location>
</feature>
<keyword evidence="13" id="KW-1185">Reference proteome</keyword>
<dbReference type="Pfam" id="PF02080">
    <property type="entry name" value="TrkA_C"/>
    <property type="match status" value="1"/>
</dbReference>
<keyword evidence="7" id="KW-0869">Chloride channel</keyword>
<evidence type="ECO:0000256" key="8">
    <source>
        <dbReference type="ARBA" id="ARBA00023214"/>
    </source>
</evidence>
<dbReference type="EMBL" id="JACHHG010000006">
    <property type="protein sequence ID" value="MBB6098465.1"/>
    <property type="molecule type" value="Genomic_DNA"/>
</dbReference>
<dbReference type="Pfam" id="PF00654">
    <property type="entry name" value="Voltage_CLC"/>
    <property type="match status" value="1"/>
</dbReference>
<feature type="transmembrane region" description="Helical" evidence="10">
    <location>
        <begin position="329"/>
        <end position="362"/>
    </location>
</feature>
<evidence type="ECO:0000256" key="9">
    <source>
        <dbReference type="ARBA" id="ARBA00023303"/>
    </source>
</evidence>
<evidence type="ECO:0000313" key="12">
    <source>
        <dbReference type="EMBL" id="MBB6098465.1"/>
    </source>
</evidence>
<feature type="transmembrane region" description="Helical" evidence="10">
    <location>
        <begin position="20"/>
        <end position="40"/>
    </location>
</feature>
<dbReference type="InterPro" id="IPR014743">
    <property type="entry name" value="Cl-channel_core"/>
</dbReference>
<keyword evidence="3 10" id="KW-0812">Transmembrane</keyword>
<dbReference type="Gene3D" id="1.10.3080.10">
    <property type="entry name" value="Clc chloride channel"/>
    <property type="match status" value="1"/>
</dbReference>
<keyword evidence="5" id="KW-0406">Ion transport</keyword>
<dbReference type="Proteomes" id="UP000569951">
    <property type="component" value="Unassembled WGS sequence"/>
</dbReference>
<comment type="caution">
    <text evidence="12">The sequence shown here is derived from an EMBL/GenBank/DDBJ whole genome shotgun (WGS) entry which is preliminary data.</text>
</comment>
<feature type="transmembrane region" description="Helical" evidence="10">
    <location>
        <begin position="74"/>
        <end position="91"/>
    </location>
</feature>
<dbReference type="InterPro" id="IPR006037">
    <property type="entry name" value="RCK_C"/>
</dbReference>
<evidence type="ECO:0000256" key="2">
    <source>
        <dbReference type="ARBA" id="ARBA00022448"/>
    </source>
</evidence>
<reference evidence="12 13" key="1">
    <citation type="submission" date="2020-08" db="EMBL/GenBank/DDBJ databases">
        <title>Genomic Encyclopedia of Type Strains, Phase IV (KMG-IV): sequencing the most valuable type-strain genomes for metagenomic binning, comparative biology and taxonomic classification.</title>
        <authorList>
            <person name="Goeker M."/>
        </authorList>
    </citation>
    <scope>NUCLEOTIDE SEQUENCE [LARGE SCALE GENOMIC DNA]</scope>
    <source>
        <strain evidence="12 13">DSM 21458</strain>
    </source>
</reference>
<feature type="domain" description="RCK C-terminal" evidence="11">
    <location>
        <begin position="494"/>
        <end position="573"/>
    </location>
</feature>
<dbReference type="PANTHER" id="PTHR43427">
    <property type="entry name" value="CHLORIDE CHANNEL PROTEIN CLC-E"/>
    <property type="match status" value="1"/>
</dbReference>
<organism evidence="12 13">
    <name type="scientific">Deinobacterium chartae</name>
    <dbReference type="NCBI Taxonomy" id="521158"/>
    <lineage>
        <taxon>Bacteria</taxon>
        <taxon>Thermotogati</taxon>
        <taxon>Deinococcota</taxon>
        <taxon>Deinococci</taxon>
        <taxon>Deinococcales</taxon>
        <taxon>Deinococcaceae</taxon>
        <taxon>Deinobacterium</taxon>
    </lineage>
</organism>
<proteinExistence type="predicted"/>
<evidence type="ECO:0000256" key="3">
    <source>
        <dbReference type="ARBA" id="ARBA00022692"/>
    </source>
</evidence>
<keyword evidence="9" id="KW-0407">Ion channel</keyword>
<sequence>MRPAPTFRVLSRLETGRVVLYSALAGVITGLAGSGLRVALEYAQRYLLGTSGYAPPGLPSLGGVLQTFDGGSRWWLLLILPLALALAARIYPARPWSDALGEAIGRFHGRGEPDGRLLEEAYRTAAGVTVLGAGVPLGRDGPYTSLGVLAGELSQRFGRLSPQDARTVLMSGVAAGLGLALGAPLAAAIFVVEVLYRRFEFEFELAVPAMLASVSAYAIYSGLFGYAPLFDLPALEAPAPALLPAFLLLGAVQAGAATLFVELLARLRENWEALRVRGRAVPRELSAATIGLLLAAVGLAFPGALGEGLGWLQLTLSGLLSVNEVGQLAFWKLMALLLVASLGAAGGLLIPGLLIGGLLGALGGSLLGNLFPGLPISTPAFALVGAAAFVAAAAKTPLSAALLVVGWGGDPLLVPLLVACVAAFAISSNASLFPQQVDRRSDSGAHLEAYLTERLGPGTRPEDLEAMLPQPVALPPDENVQAASPDLLGMLEQRPVEVLDGDTEQLYRRPLPNGWVGQLLGSLRWSGDAAVVALVRGGQVQIPRDSTVFEEGDELVLIATPEGYTDFEATFAPPTAESDETAAN</sequence>
<dbReference type="AlphaFoldDB" id="A0A841I3G8"/>